<gene>
    <name evidence="3" type="ORF">AMON00008_LOCUS59646</name>
</gene>
<keyword evidence="1" id="KW-0175">Coiled coil</keyword>
<proteinExistence type="predicted"/>
<feature type="compositionally biased region" description="Low complexity" evidence="2">
    <location>
        <begin position="43"/>
        <end position="60"/>
    </location>
</feature>
<feature type="region of interest" description="Disordered" evidence="2">
    <location>
        <begin position="1"/>
        <end position="60"/>
    </location>
</feature>
<feature type="coiled-coil region" evidence="1">
    <location>
        <begin position="296"/>
        <end position="323"/>
    </location>
</feature>
<protein>
    <recommendedName>
        <fullName evidence="4">EF-hand domain-containing protein</fullName>
    </recommendedName>
</protein>
<feature type="compositionally biased region" description="Polar residues" evidence="2">
    <location>
        <begin position="29"/>
        <end position="40"/>
    </location>
</feature>
<evidence type="ECO:0000256" key="2">
    <source>
        <dbReference type="SAM" id="MobiDB-lite"/>
    </source>
</evidence>
<dbReference type="PROSITE" id="PS00018">
    <property type="entry name" value="EF_HAND_1"/>
    <property type="match status" value="1"/>
</dbReference>
<feature type="region of interest" description="Disordered" evidence="2">
    <location>
        <begin position="77"/>
        <end position="99"/>
    </location>
</feature>
<evidence type="ECO:0000313" key="3">
    <source>
        <dbReference type="EMBL" id="CAE4660731.1"/>
    </source>
</evidence>
<evidence type="ECO:0000256" key="1">
    <source>
        <dbReference type="SAM" id="Coils"/>
    </source>
</evidence>
<dbReference type="EMBL" id="HBNR01083322">
    <property type="protein sequence ID" value="CAE4660731.1"/>
    <property type="molecule type" value="Transcribed_RNA"/>
</dbReference>
<evidence type="ECO:0008006" key="4">
    <source>
        <dbReference type="Google" id="ProtNLM"/>
    </source>
</evidence>
<dbReference type="AlphaFoldDB" id="A0A7S4T1L7"/>
<sequence>MTAMPPASAEALGSAAIPHGLRPRLPQSAPLTPQGATASLTMPAAGGSPSSSVRSSVAEGPPSMYQPVVLSQRLVRQSPPATPTHGVMPSSPLSPPVTAQQLGITTPEARVAQTSVAAATAAPAVATPTGGVVPSSPRSPPAAAQQVIIAKPEAWAAQAGAAAATAAPAAVPTLQLQAETLGSAAFDAIDASHDGELAQAEFEAAFRQGSAGLPGRDVQVDSPAARLDASGLVSATQLEELTVQISQLAEAQQKHAKVLGGLPQLEAAICRRFDDQLHKVRQALTQGAQALKAELAELVMDKLATFEEQVDFLRTELRSSAQQQQEMHAKHKHLGDSLQQLQGPGGIESSIVSKMEKRVLELYGAPSKVDMRLEEQARAVQALATELKREEIFLKELRDLDLCHKVSRAELTHEEQKNLRRDLLSLRGTVEALRAERHDGQVVQRDVLRPLRAEVEEVRGCRQALAKLETSHQLHVQEVAERLGQHDSTIDDLHSLHAKVAGQVSQHASGIPDLHKLQEEVAGRLAEHDSSIDDLRKLHAEVAGQVAEHRSSIPDLRRLHAEVAGRLVQHDSAIDGLRELQAEVAGQQAQHDSSIDNLRRLHAEGVERFAQHDLRVDDLRNQFVGTEVMQGHKEQMEQLAERHELHVQLVAQYMAEHTCSKEDLHKLQSATGELLDHVARLETLEERHELHVQLVAQHMAEHTPSKEELRRLQGEMGELRGCLPKLAELEQALEVQGKEASQQMVSRDQVAERLQEQLNHLQGLVKESETPKMSVDVKVATQRAEERVTNALEAEVTRRCQLIADLHTRLAREVAGVIGHVELRWGEISSRLDSEVSERKDGMAALAKKVGRA</sequence>
<name>A0A7S4T1L7_9DINO</name>
<dbReference type="InterPro" id="IPR018247">
    <property type="entry name" value="EF_Hand_1_Ca_BS"/>
</dbReference>
<accession>A0A7S4T1L7</accession>
<organism evidence="3">
    <name type="scientific">Alexandrium monilatum</name>
    <dbReference type="NCBI Taxonomy" id="311494"/>
    <lineage>
        <taxon>Eukaryota</taxon>
        <taxon>Sar</taxon>
        <taxon>Alveolata</taxon>
        <taxon>Dinophyceae</taxon>
        <taxon>Gonyaulacales</taxon>
        <taxon>Pyrocystaceae</taxon>
        <taxon>Alexandrium</taxon>
    </lineage>
</organism>
<reference evidence="3" key="1">
    <citation type="submission" date="2021-01" db="EMBL/GenBank/DDBJ databases">
        <authorList>
            <person name="Corre E."/>
            <person name="Pelletier E."/>
            <person name="Niang G."/>
            <person name="Scheremetjew M."/>
            <person name="Finn R."/>
            <person name="Kale V."/>
            <person name="Holt S."/>
            <person name="Cochrane G."/>
            <person name="Meng A."/>
            <person name="Brown T."/>
            <person name="Cohen L."/>
        </authorList>
    </citation>
    <scope>NUCLEOTIDE SEQUENCE</scope>
    <source>
        <strain evidence="3">CCMP3105</strain>
    </source>
</reference>
<feature type="region of interest" description="Disordered" evidence="2">
    <location>
        <begin position="120"/>
        <end position="140"/>
    </location>
</feature>